<evidence type="ECO:0000256" key="7">
    <source>
        <dbReference type="ARBA" id="ARBA00022993"/>
    </source>
</evidence>
<dbReference type="UniPathway" id="UPA00241">
    <property type="reaction ID" value="UER00355"/>
</dbReference>
<dbReference type="InterPro" id="IPR001980">
    <property type="entry name" value="PPAT"/>
</dbReference>
<dbReference type="PANTHER" id="PTHR21342:SF1">
    <property type="entry name" value="PHOSPHOPANTETHEINE ADENYLYLTRANSFERASE"/>
    <property type="match status" value="1"/>
</dbReference>
<feature type="binding site" evidence="9">
    <location>
        <begin position="92"/>
        <end position="94"/>
    </location>
    <ligand>
        <name>ATP</name>
        <dbReference type="ChEBI" id="CHEBI:30616"/>
    </ligand>
</feature>
<dbReference type="AlphaFoldDB" id="A0A7M3MJN0"/>
<feature type="domain" description="Cytidyltransferase-like" evidence="10">
    <location>
        <begin position="9"/>
        <end position="137"/>
    </location>
</feature>
<evidence type="ECO:0000256" key="6">
    <source>
        <dbReference type="ARBA" id="ARBA00022842"/>
    </source>
</evidence>
<feature type="binding site" evidence="9">
    <location>
        <position position="102"/>
    </location>
    <ligand>
        <name>ATP</name>
        <dbReference type="ChEBI" id="CHEBI:30616"/>
    </ligand>
</feature>
<evidence type="ECO:0000256" key="1">
    <source>
        <dbReference type="ARBA" id="ARBA00022490"/>
    </source>
</evidence>
<dbReference type="Gene3D" id="3.40.50.620">
    <property type="entry name" value="HUPs"/>
    <property type="match status" value="1"/>
</dbReference>
<feature type="binding site" evidence="9">
    <location>
        <begin position="127"/>
        <end position="133"/>
    </location>
    <ligand>
        <name>ATP</name>
        <dbReference type="ChEBI" id="CHEBI:30616"/>
    </ligand>
</feature>
<feature type="binding site" evidence="9">
    <location>
        <position position="77"/>
    </location>
    <ligand>
        <name>substrate</name>
    </ligand>
</feature>
<accession>A0A7M3MJN0</accession>
<dbReference type="OrthoDB" id="9806661at2"/>
<keyword evidence="1 9" id="KW-0963">Cytoplasm</keyword>
<feature type="binding site" evidence="9">
    <location>
        <position position="21"/>
    </location>
    <ligand>
        <name>ATP</name>
        <dbReference type="ChEBI" id="CHEBI:30616"/>
    </ligand>
</feature>
<comment type="similarity">
    <text evidence="9">Belongs to the bacterial CoaD family.</text>
</comment>
<dbReference type="EMBL" id="QMIE01000001">
    <property type="protein sequence ID" value="TVM20029.1"/>
    <property type="molecule type" value="Genomic_DNA"/>
</dbReference>
<comment type="cofactor">
    <cofactor evidence="9">
        <name>Mg(2+)</name>
        <dbReference type="ChEBI" id="CHEBI:18420"/>
    </cofactor>
</comment>
<comment type="pathway">
    <text evidence="9">Cofactor biosynthesis; coenzyme A biosynthesis; CoA from (R)-pantothenate: step 4/5.</text>
</comment>
<feature type="binding site" evidence="9">
    <location>
        <position position="91"/>
    </location>
    <ligand>
        <name>substrate</name>
    </ligand>
</feature>
<gene>
    <name evidence="9" type="primary">coaD</name>
    <name evidence="11" type="ORF">DPQ33_02030</name>
</gene>
<dbReference type="InterPro" id="IPR014729">
    <property type="entry name" value="Rossmann-like_a/b/a_fold"/>
</dbReference>
<comment type="subcellular location">
    <subcellularLocation>
        <location evidence="9">Cytoplasm</location>
    </subcellularLocation>
</comment>
<dbReference type="SUPFAM" id="SSF52374">
    <property type="entry name" value="Nucleotidylyl transferase"/>
    <property type="match status" value="1"/>
</dbReference>
<name>A0A7M3MJN0_9BACT</name>
<feature type="site" description="Transition state stabilizer" evidence="9">
    <location>
        <position position="21"/>
    </location>
</feature>
<dbReference type="Proteomes" id="UP000448292">
    <property type="component" value="Unassembled WGS sequence"/>
</dbReference>
<dbReference type="NCBIfam" id="TIGR00125">
    <property type="entry name" value="cyt_tran_rel"/>
    <property type="match status" value="1"/>
</dbReference>
<dbReference type="GO" id="GO:0004595">
    <property type="term" value="F:pantetheine-phosphate adenylyltransferase activity"/>
    <property type="evidence" value="ECO:0007669"/>
    <property type="project" value="UniProtKB-UniRule"/>
</dbReference>
<comment type="subunit">
    <text evidence="9">Homohexamer.</text>
</comment>
<keyword evidence="5 9" id="KW-0067">ATP-binding</keyword>
<dbReference type="GO" id="GO:0005737">
    <property type="term" value="C:cytoplasm"/>
    <property type="evidence" value="ECO:0007669"/>
    <property type="project" value="UniProtKB-SubCell"/>
</dbReference>
<keyword evidence="7 9" id="KW-0173">Coenzyme A biosynthesis</keyword>
<organism evidence="11 12">
    <name type="scientific">Oceanidesulfovibrio indonesiensis</name>
    <dbReference type="NCBI Taxonomy" id="54767"/>
    <lineage>
        <taxon>Bacteria</taxon>
        <taxon>Pseudomonadati</taxon>
        <taxon>Thermodesulfobacteriota</taxon>
        <taxon>Desulfovibrionia</taxon>
        <taxon>Desulfovibrionales</taxon>
        <taxon>Desulfovibrionaceae</taxon>
        <taxon>Oceanidesulfovibrio</taxon>
    </lineage>
</organism>
<feature type="binding site" evidence="9">
    <location>
        <position position="45"/>
    </location>
    <ligand>
        <name>substrate</name>
    </ligand>
</feature>
<evidence type="ECO:0000256" key="5">
    <source>
        <dbReference type="ARBA" id="ARBA00022840"/>
    </source>
</evidence>
<comment type="catalytic activity">
    <reaction evidence="8 9">
        <text>(R)-4'-phosphopantetheine + ATP + H(+) = 3'-dephospho-CoA + diphosphate</text>
        <dbReference type="Rhea" id="RHEA:19801"/>
        <dbReference type="ChEBI" id="CHEBI:15378"/>
        <dbReference type="ChEBI" id="CHEBI:30616"/>
        <dbReference type="ChEBI" id="CHEBI:33019"/>
        <dbReference type="ChEBI" id="CHEBI:57328"/>
        <dbReference type="ChEBI" id="CHEBI:61723"/>
        <dbReference type="EC" id="2.7.7.3"/>
    </reaction>
</comment>
<dbReference type="InterPro" id="IPR004821">
    <property type="entry name" value="Cyt_trans-like"/>
</dbReference>
<dbReference type="EC" id="2.7.7.3" evidence="9"/>
<comment type="function">
    <text evidence="9">Reversibly transfers an adenylyl group from ATP to 4'-phosphopantetheine, yielding dephospho-CoA (dPCoA) and pyrophosphate.</text>
</comment>
<dbReference type="RefSeq" id="WP_144301491.1">
    <property type="nucleotide sequence ID" value="NZ_QMIE01000001.1"/>
</dbReference>
<keyword evidence="3 9" id="KW-0548">Nucleotidyltransferase</keyword>
<feature type="binding site" evidence="9">
    <location>
        <begin position="13"/>
        <end position="14"/>
    </location>
    <ligand>
        <name>ATP</name>
        <dbReference type="ChEBI" id="CHEBI:30616"/>
    </ligand>
</feature>
<dbReference type="HAMAP" id="MF_00151">
    <property type="entry name" value="PPAT_bact"/>
    <property type="match status" value="1"/>
</dbReference>
<keyword evidence="2 9" id="KW-0808">Transferase</keyword>
<dbReference type="PRINTS" id="PR01020">
    <property type="entry name" value="LPSBIOSNTHSS"/>
</dbReference>
<evidence type="ECO:0000256" key="4">
    <source>
        <dbReference type="ARBA" id="ARBA00022741"/>
    </source>
</evidence>
<keyword evidence="12" id="KW-1185">Reference proteome</keyword>
<evidence type="ECO:0000256" key="8">
    <source>
        <dbReference type="ARBA" id="ARBA00029346"/>
    </source>
</evidence>
<dbReference type="Pfam" id="PF01467">
    <property type="entry name" value="CTP_transf_like"/>
    <property type="match status" value="1"/>
</dbReference>
<evidence type="ECO:0000259" key="10">
    <source>
        <dbReference type="Pfam" id="PF01467"/>
    </source>
</evidence>
<reference evidence="11 12" key="1">
    <citation type="submission" date="2018-06" db="EMBL/GenBank/DDBJ databases">
        <title>Complete genome of Desulfovibrio indonesiensis P37SLT.</title>
        <authorList>
            <person name="Crispim J.S."/>
            <person name="Vidigal P.M.P."/>
            <person name="Silva L.C.F."/>
            <person name="Laguardia C.N."/>
            <person name="Araujo L.C."/>
            <person name="Dias R.S."/>
            <person name="Sousa M.P."/>
            <person name="Paula S.O."/>
            <person name="Silva C."/>
        </authorList>
    </citation>
    <scope>NUCLEOTIDE SEQUENCE [LARGE SCALE GENOMIC DNA]</scope>
    <source>
        <strain evidence="11 12">P37SLT</strain>
    </source>
</reference>
<dbReference type="CDD" id="cd02163">
    <property type="entry name" value="PPAT"/>
    <property type="match status" value="1"/>
</dbReference>
<dbReference type="GO" id="GO:0015937">
    <property type="term" value="P:coenzyme A biosynthetic process"/>
    <property type="evidence" value="ECO:0007669"/>
    <property type="project" value="UniProtKB-UniRule"/>
</dbReference>
<sequence length="173" mass="19631">MEQSQHLAVYPGTFDPLTFGHVGIIKRGLDVFDQIVVAVAVKTSKSPLFNLKERIALARETFADNDRVTVESFDGLLVDYVVERGAKAILRGLRAVSDFEYEFQMALMNRRLNHQVQTVFLMTDYRWLYISSTIIKEAARAGGDVRGLVPDPVYYRLMERLGRPADSTRGMLE</sequence>
<dbReference type="PANTHER" id="PTHR21342">
    <property type="entry name" value="PHOSPHOPANTETHEINE ADENYLYLTRANSFERASE"/>
    <property type="match status" value="1"/>
</dbReference>
<proteinExistence type="inferred from homology"/>
<keyword evidence="4 9" id="KW-0547">Nucleotide-binding</keyword>
<evidence type="ECO:0000313" key="12">
    <source>
        <dbReference type="Proteomes" id="UP000448292"/>
    </source>
</evidence>
<dbReference type="GO" id="GO:0005524">
    <property type="term" value="F:ATP binding"/>
    <property type="evidence" value="ECO:0007669"/>
    <property type="project" value="UniProtKB-KW"/>
</dbReference>
<feature type="binding site" evidence="9">
    <location>
        <position position="13"/>
    </location>
    <ligand>
        <name>substrate</name>
    </ligand>
</feature>
<comment type="caution">
    <text evidence="11">The sequence shown here is derived from an EMBL/GenBank/DDBJ whole genome shotgun (WGS) entry which is preliminary data.</text>
</comment>
<evidence type="ECO:0000313" key="11">
    <source>
        <dbReference type="EMBL" id="TVM20029.1"/>
    </source>
</evidence>
<evidence type="ECO:0000256" key="2">
    <source>
        <dbReference type="ARBA" id="ARBA00022679"/>
    </source>
</evidence>
<evidence type="ECO:0000256" key="3">
    <source>
        <dbReference type="ARBA" id="ARBA00022695"/>
    </source>
</evidence>
<keyword evidence="6 9" id="KW-0460">Magnesium</keyword>
<protein>
    <recommendedName>
        <fullName evidence="9">Phosphopantetheine adenylyltransferase</fullName>
        <ecNumber evidence="9">2.7.7.3</ecNumber>
    </recommendedName>
    <alternativeName>
        <fullName evidence="9">Dephospho-CoA pyrophosphorylase</fullName>
    </alternativeName>
    <alternativeName>
        <fullName evidence="9">Pantetheine-phosphate adenylyltransferase</fullName>
        <shortName evidence="9">PPAT</shortName>
    </alternativeName>
</protein>
<dbReference type="NCBIfam" id="TIGR01510">
    <property type="entry name" value="coaD_prev_kdtB"/>
    <property type="match status" value="1"/>
</dbReference>
<evidence type="ECO:0000256" key="9">
    <source>
        <dbReference type="HAMAP-Rule" id="MF_00151"/>
    </source>
</evidence>